<dbReference type="Gene3D" id="3.80.10.10">
    <property type="entry name" value="Ribonuclease Inhibitor"/>
    <property type="match status" value="1"/>
</dbReference>
<dbReference type="Proteomes" id="UP000772434">
    <property type="component" value="Unassembled WGS sequence"/>
</dbReference>
<evidence type="ECO:0000313" key="2">
    <source>
        <dbReference type="Proteomes" id="UP000772434"/>
    </source>
</evidence>
<dbReference type="EMBL" id="JADNRY010000091">
    <property type="protein sequence ID" value="KAF9066214.1"/>
    <property type="molecule type" value="Genomic_DNA"/>
</dbReference>
<keyword evidence="2" id="KW-1185">Reference proteome</keyword>
<reference evidence="1" key="1">
    <citation type="submission" date="2020-11" db="EMBL/GenBank/DDBJ databases">
        <authorList>
            <consortium name="DOE Joint Genome Institute"/>
            <person name="Ahrendt S."/>
            <person name="Riley R."/>
            <person name="Andreopoulos W."/>
            <person name="Labutti K."/>
            <person name="Pangilinan J."/>
            <person name="Ruiz-Duenas F.J."/>
            <person name="Barrasa J.M."/>
            <person name="Sanchez-Garcia M."/>
            <person name="Camarero S."/>
            <person name="Miyauchi S."/>
            <person name="Serrano A."/>
            <person name="Linde D."/>
            <person name="Babiker R."/>
            <person name="Drula E."/>
            <person name="Ayuso-Fernandez I."/>
            <person name="Pacheco R."/>
            <person name="Padilla G."/>
            <person name="Ferreira P."/>
            <person name="Barriuso J."/>
            <person name="Kellner H."/>
            <person name="Castanera R."/>
            <person name="Alfaro M."/>
            <person name="Ramirez L."/>
            <person name="Pisabarro A.G."/>
            <person name="Kuo A."/>
            <person name="Tritt A."/>
            <person name="Lipzen A."/>
            <person name="He G."/>
            <person name="Yan M."/>
            <person name="Ng V."/>
            <person name="Cullen D."/>
            <person name="Martin F."/>
            <person name="Rosso M.-N."/>
            <person name="Henrissat B."/>
            <person name="Hibbett D."/>
            <person name="Martinez A.T."/>
            <person name="Grigoriev I.V."/>
        </authorList>
    </citation>
    <scope>NUCLEOTIDE SEQUENCE</scope>
    <source>
        <strain evidence="1">AH 40177</strain>
    </source>
</reference>
<protein>
    <recommendedName>
        <fullName evidence="3">F-box domain-containing protein</fullName>
    </recommendedName>
</protein>
<evidence type="ECO:0008006" key="3">
    <source>
        <dbReference type="Google" id="ProtNLM"/>
    </source>
</evidence>
<sequence>MPFSHAVGYYLGLAQIEWPVNLTHSDISCLQTSLSEFEVLLAQTHHIDQMLMQMTGSKSPEIAAKIDGWMQQLSTVIAMHRNILSPIRRVPLEILSLIFELVCLTNYIEYDPGYILAVGGACKAWRNALYATPRVWSRLYLDIRSHWRILLDDDAPSVKQWFSRSLGMPLDIELVLTTQVVDDDPESRFASSWPPVVNIALMHKARCVIDSLVEFSPQIRSIEITASAEMFALLTCFNELEFPLLETISLTIVIESIQAFGPYVPLTLLKAPKLRDVRVVEPANAFRPVLDDFHVPLAQLTSLRLDLRKMDGVSEGLPLNGFVEVLSECRNLITLEILIGEYHSVFRSLPNLSSSLPHLRSLELSYNKVIWEASNSLLQYITAPKLEHLALRCDAPYCYIADASDLVDFQVRSSITLRSLELVDFPISDNEVFSSRVLPILAACPSVRSFGMRLDEFVRLAVLIKAMTYTRGQPLILPYITHLVLRATDSIYGLDWECPSEIVPMILSRIRGEEETDGKVVARLQKVVLTEVESTDEIREIREIYDIPDLDVHMEFI</sequence>
<comment type="caution">
    <text evidence="1">The sequence shown here is derived from an EMBL/GenBank/DDBJ whole genome shotgun (WGS) entry which is preliminary data.</text>
</comment>
<gene>
    <name evidence="1" type="ORF">BDP27DRAFT_1047442</name>
</gene>
<name>A0A9P5U523_9AGAR</name>
<dbReference type="PANTHER" id="PTHR38926:SF5">
    <property type="entry name" value="F-BOX AND LEUCINE-RICH REPEAT PROTEIN 6"/>
    <property type="match status" value="1"/>
</dbReference>
<dbReference type="SUPFAM" id="SSF52047">
    <property type="entry name" value="RNI-like"/>
    <property type="match status" value="1"/>
</dbReference>
<dbReference type="PANTHER" id="PTHR38926">
    <property type="entry name" value="F-BOX DOMAIN CONTAINING PROTEIN, EXPRESSED"/>
    <property type="match status" value="1"/>
</dbReference>
<dbReference type="AlphaFoldDB" id="A0A9P5U523"/>
<dbReference type="InterPro" id="IPR032675">
    <property type="entry name" value="LRR_dom_sf"/>
</dbReference>
<dbReference type="OrthoDB" id="3268380at2759"/>
<proteinExistence type="predicted"/>
<accession>A0A9P5U523</accession>
<organism evidence="1 2">
    <name type="scientific">Rhodocollybia butyracea</name>
    <dbReference type="NCBI Taxonomy" id="206335"/>
    <lineage>
        <taxon>Eukaryota</taxon>
        <taxon>Fungi</taxon>
        <taxon>Dikarya</taxon>
        <taxon>Basidiomycota</taxon>
        <taxon>Agaricomycotina</taxon>
        <taxon>Agaricomycetes</taxon>
        <taxon>Agaricomycetidae</taxon>
        <taxon>Agaricales</taxon>
        <taxon>Marasmiineae</taxon>
        <taxon>Omphalotaceae</taxon>
        <taxon>Rhodocollybia</taxon>
    </lineage>
</organism>
<evidence type="ECO:0000313" key="1">
    <source>
        <dbReference type="EMBL" id="KAF9066214.1"/>
    </source>
</evidence>